<dbReference type="EMBL" id="CAEZUD010000079">
    <property type="protein sequence ID" value="CAB4598526.1"/>
    <property type="molecule type" value="Genomic_DNA"/>
</dbReference>
<organism evidence="5">
    <name type="scientific">freshwater metagenome</name>
    <dbReference type="NCBI Taxonomy" id="449393"/>
    <lineage>
        <taxon>unclassified sequences</taxon>
        <taxon>metagenomes</taxon>
        <taxon>ecological metagenomes</taxon>
    </lineage>
</organism>
<dbReference type="InterPro" id="IPR050153">
    <property type="entry name" value="Metal_Ion_Import_ABC"/>
</dbReference>
<evidence type="ECO:0000313" key="5">
    <source>
        <dbReference type="EMBL" id="CAB4598526.1"/>
    </source>
</evidence>
<sequence>MIDIKRVTFSRGTNVILDEFSAQIRNGEAVQLSGSNGAGKSTLIALIGGFLKPDSGTIEIIGNDISKLKAKDQAQLRSIAPQRRTFTLAYTVVQALNLVPKKRRSLRTHAIIEELGLVELLDKKVTELSVGQQQRVSLAIALIQEADFYLLDEPFAGQDSASQIRIMNLINEIKQEKGVLVVSHNSDNAHSVFDREIVLN</sequence>
<protein>
    <submittedName>
        <fullName evidence="5">Unannotated protein</fullName>
    </submittedName>
</protein>
<dbReference type="PROSITE" id="PS50893">
    <property type="entry name" value="ABC_TRANSPORTER_2"/>
    <property type="match status" value="1"/>
</dbReference>
<evidence type="ECO:0000256" key="2">
    <source>
        <dbReference type="ARBA" id="ARBA00022741"/>
    </source>
</evidence>
<dbReference type="InterPro" id="IPR027417">
    <property type="entry name" value="P-loop_NTPase"/>
</dbReference>
<gene>
    <name evidence="5" type="ORF">UFOPK1778_01113</name>
</gene>
<reference evidence="5" key="1">
    <citation type="submission" date="2020-05" db="EMBL/GenBank/DDBJ databases">
        <authorList>
            <person name="Chiriac C."/>
            <person name="Salcher M."/>
            <person name="Ghai R."/>
            <person name="Kavagutti S V."/>
        </authorList>
    </citation>
    <scope>NUCLEOTIDE SEQUENCE</scope>
</reference>
<dbReference type="InterPro" id="IPR017871">
    <property type="entry name" value="ABC_transporter-like_CS"/>
</dbReference>
<dbReference type="Pfam" id="PF00005">
    <property type="entry name" value="ABC_tran"/>
    <property type="match status" value="1"/>
</dbReference>
<dbReference type="InterPro" id="IPR003593">
    <property type="entry name" value="AAA+_ATPase"/>
</dbReference>
<dbReference type="GO" id="GO:0016887">
    <property type="term" value="F:ATP hydrolysis activity"/>
    <property type="evidence" value="ECO:0007669"/>
    <property type="project" value="InterPro"/>
</dbReference>
<dbReference type="PANTHER" id="PTHR42734">
    <property type="entry name" value="METAL TRANSPORT SYSTEM ATP-BINDING PROTEIN TM_0124-RELATED"/>
    <property type="match status" value="1"/>
</dbReference>
<dbReference type="PROSITE" id="PS00211">
    <property type="entry name" value="ABC_TRANSPORTER_1"/>
    <property type="match status" value="1"/>
</dbReference>
<dbReference type="InterPro" id="IPR003439">
    <property type="entry name" value="ABC_transporter-like_ATP-bd"/>
</dbReference>
<proteinExistence type="predicted"/>
<evidence type="ECO:0000256" key="1">
    <source>
        <dbReference type="ARBA" id="ARBA00022448"/>
    </source>
</evidence>
<feature type="domain" description="ABC transporter" evidence="4">
    <location>
        <begin position="2"/>
        <end position="200"/>
    </location>
</feature>
<dbReference type="AlphaFoldDB" id="A0A6J6GBB5"/>
<keyword evidence="2" id="KW-0547">Nucleotide-binding</keyword>
<keyword evidence="1" id="KW-0813">Transport</keyword>
<dbReference type="SUPFAM" id="SSF52540">
    <property type="entry name" value="P-loop containing nucleoside triphosphate hydrolases"/>
    <property type="match status" value="1"/>
</dbReference>
<dbReference type="GO" id="GO:0005524">
    <property type="term" value="F:ATP binding"/>
    <property type="evidence" value="ECO:0007669"/>
    <property type="project" value="UniProtKB-KW"/>
</dbReference>
<evidence type="ECO:0000256" key="3">
    <source>
        <dbReference type="ARBA" id="ARBA00022840"/>
    </source>
</evidence>
<evidence type="ECO:0000259" key="4">
    <source>
        <dbReference type="PROSITE" id="PS50893"/>
    </source>
</evidence>
<keyword evidence="3" id="KW-0067">ATP-binding</keyword>
<accession>A0A6J6GBB5</accession>
<dbReference type="Gene3D" id="3.40.50.300">
    <property type="entry name" value="P-loop containing nucleotide triphosphate hydrolases"/>
    <property type="match status" value="1"/>
</dbReference>
<dbReference type="SMART" id="SM00382">
    <property type="entry name" value="AAA"/>
    <property type="match status" value="1"/>
</dbReference>
<name>A0A6J6GBB5_9ZZZZ</name>